<dbReference type="OrthoDB" id="8481147at2"/>
<dbReference type="PROSITE" id="PS00211">
    <property type="entry name" value="ABC_TRANSPORTER_1"/>
    <property type="match status" value="1"/>
</dbReference>
<evidence type="ECO:0000256" key="4">
    <source>
        <dbReference type="ARBA" id="ARBA00022475"/>
    </source>
</evidence>
<name>A0A1C3N183_9ACTN</name>
<dbReference type="STRING" id="307121.GA0070620_1813"/>
<dbReference type="AlphaFoldDB" id="A0A1C3N183"/>
<dbReference type="PATRIC" id="fig|307121.4.peg.1860"/>
<evidence type="ECO:0000256" key="8">
    <source>
        <dbReference type="SAM" id="MobiDB-lite"/>
    </source>
</evidence>
<dbReference type="EMBL" id="LT598496">
    <property type="protein sequence ID" value="SBV26325.1"/>
    <property type="molecule type" value="Genomic_DNA"/>
</dbReference>
<dbReference type="PANTHER" id="PTHR43297:SF2">
    <property type="entry name" value="DIPEPTIDE TRANSPORT ATP-BINDING PROTEIN DPPD"/>
    <property type="match status" value="1"/>
</dbReference>
<comment type="similarity">
    <text evidence="2">Belongs to the ABC transporter superfamily.</text>
</comment>
<reference evidence="11" key="1">
    <citation type="submission" date="2016-06" db="EMBL/GenBank/DDBJ databases">
        <authorList>
            <person name="Varghese N."/>
        </authorList>
    </citation>
    <scope>NUCLEOTIDE SEQUENCE [LARGE SCALE GENOMIC DNA]</scope>
    <source>
        <strain evidence="11">DSM 45344</strain>
    </source>
</reference>
<dbReference type="RefSeq" id="WP_091589438.1">
    <property type="nucleotide sequence ID" value="NZ_JBHRWG010000003.1"/>
</dbReference>
<evidence type="ECO:0000256" key="2">
    <source>
        <dbReference type="ARBA" id="ARBA00005417"/>
    </source>
</evidence>
<dbReference type="PROSITE" id="PS50893">
    <property type="entry name" value="ABC_TRANSPORTER_2"/>
    <property type="match status" value="1"/>
</dbReference>
<dbReference type="GO" id="GO:0016887">
    <property type="term" value="F:ATP hydrolysis activity"/>
    <property type="evidence" value="ECO:0007669"/>
    <property type="project" value="InterPro"/>
</dbReference>
<evidence type="ECO:0000256" key="3">
    <source>
        <dbReference type="ARBA" id="ARBA00022448"/>
    </source>
</evidence>
<dbReference type="InterPro" id="IPR027417">
    <property type="entry name" value="P-loop_NTPase"/>
</dbReference>
<dbReference type="NCBIfam" id="TIGR01727">
    <property type="entry name" value="oligo_HPY"/>
    <property type="match status" value="1"/>
</dbReference>
<dbReference type="FunFam" id="3.40.50.300:FF:000016">
    <property type="entry name" value="Oligopeptide ABC transporter ATP-binding component"/>
    <property type="match status" value="1"/>
</dbReference>
<comment type="subcellular location">
    <subcellularLocation>
        <location evidence="1">Cell membrane</location>
        <topology evidence="1">Peripheral membrane protein</topology>
    </subcellularLocation>
</comment>
<feature type="region of interest" description="Disordered" evidence="8">
    <location>
        <begin position="1"/>
        <end position="39"/>
    </location>
</feature>
<dbReference type="Proteomes" id="UP000199393">
    <property type="component" value="Chromosome I"/>
</dbReference>
<dbReference type="InterPro" id="IPR050388">
    <property type="entry name" value="ABC_Ni/Peptide_Import"/>
</dbReference>
<evidence type="ECO:0000313" key="10">
    <source>
        <dbReference type="EMBL" id="SBV26325.1"/>
    </source>
</evidence>
<dbReference type="SMART" id="SM00382">
    <property type="entry name" value="AAA"/>
    <property type="match status" value="1"/>
</dbReference>
<feature type="domain" description="ABC transporter" evidence="9">
    <location>
        <begin position="45"/>
        <end position="295"/>
    </location>
</feature>
<evidence type="ECO:0000259" key="9">
    <source>
        <dbReference type="PROSITE" id="PS50893"/>
    </source>
</evidence>
<dbReference type="GO" id="GO:0015833">
    <property type="term" value="P:peptide transport"/>
    <property type="evidence" value="ECO:0007669"/>
    <property type="project" value="InterPro"/>
</dbReference>
<evidence type="ECO:0000313" key="11">
    <source>
        <dbReference type="Proteomes" id="UP000199393"/>
    </source>
</evidence>
<dbReference type="GO" id="GO:0005886">
    <property type="term" value="C:plasma membrane"/>
    <property type="evidence" value="ECO:0007669"/>
    <property type="project" value="UniProtKB-SubCell"/>
</dbReference>
<dbReference type="SUPFAM" id="SSF52540">
    <property type="entry name" value="P-loop containing nucleoside triphosphate hydrolases"/>
    <property type="match status" value="1"/>
</dbReference>
<dbReference type="CDD" id="cd03257">
    <property type="entry name" value="ABC_NikE_OppD_transporters"/>
    <property type="match status" value="1"/>
</dbReference>
<dbReference type="InterPro" id="IPR003593">
    <property type="entry name" value="AAA+_ATPase"/>
</dbReference>
<keyword evidence="5" id="KW-0547">Nucleotide-binding</keyword>
<evidence type="ECO:0000256" key="6">
    <source>
        <dbReference type="ARBA" id="ARBA00022840"/>
    </source>
</evidence>
<keyword evidence="6 10" id="KW-0067">ATP-binding</keyword>
<proteinExistence type="inferred from homology"/>
<dbReference type="GO" id="GO:0005524">
    <property type="term" value="F:ATP binding"/>
    <property type="evidence" value="ECO:0007669"/>
    <property type="project" value="UniProtKB-KW"/>
</dbReference>
<dbReference type="InterPro" id="IPR013563">
    <property type="entry name" value="Oligopep_ABC_C"/>
</dbReference>
<evidence type="ECO:0000256" key="5">
    <source>
        <dbReference type="ARBA" id="ARBA00022741"/>
    </source>
</evidence>
<protein>
    <submittedName>
        <fullName evidence="10">Peptide/nickel transport system ATP-binding protein</fullName>
    </submittedName>
</protein>
<keyword evidence="7" id="KW-0472">Membrane</keyword>
<gene>
    <name evidence="10" type="ORF">GA0070620_1813</name>
</gene>
<keyword evidence="11" id="KW-1185">Reference proteome</keyword>
<keyword evidence="4" id="KW-1003">Cell membrane</keyword>
<accession>A0A1C3N183</accession>
<dbReference type="Pfam" id="PF00005">
    <property type="entry name" value="ABC_tran"/>
    <property type="match status" value="1"/>
</dbReference>
<evidence type="ECO:0000256" key="1">
    <source>
        <dbReference type="ARBA" id="ARBA00004202"/>
    </source>
</evidence>
<sequence length="380" mass="40788">MTELLATPDHEPAVGPSTPGGRQPETVARTRRRGGDDRAAEAPYLEVRDLTVTFPTTDGPVRAVQGLSYSLPLGRTLAVVGESGSGKSVSSMAIMGLHDPRGTRMTGSIRLGGQEIVGMASADLRRHRGATAAMIFQDPQSSLHPYFTVGDQIAEAYRAHHRVSRRAARDRAVDLLGRVGIPDPRRRLDDYPHQFSGGMRQRAMIAMALVNDPKLLIADEPTTALDVTVQAQILDLIMDLQQDFGSAVLFITHDLGVVAEIADDVLVMYGGRAVEHGSVDEILGRPLHPYTWGLLESIPAVSGAPTRLHPIPGTPPSLLALPTGCSFHPRCEFAGRVPGGACSADLPDLRPREADAARSSRCHLSDPAQVFATEILPRLP</sequence>
<keyword evidence="3" id="KW-0813">Transport</keyword>
<dbReference type="Pfam" id="PF08352">
    <property type="entry name" value="oligo_HPY"/>
    <property type="match status" value="1"/>
</dbReference>
<organism evidence="10 11">
    <name type="scientific">Micromonospora krabiensis</name>
    <dbReference type="NCBI Taxonomy" id="307121"/>
    <lineage>
        <taxon>Bacteria</taxon>
        <taxon>Bacillati</taxon>
        <taxon>Actinomycetota</taxon>
        <taxon>Actinomycetes</taxon>
        <taxon>Micromonosporales</taxon>
        <taxon>Micromonosporaceae</taxon>
        <taxon>Micromonospora</taxon>
    </lineage>
</organism>
<dbReference type="Gene3D" id="3.40.50.300">
    <property type="entry name" value="P-loop containing nucleotide triphosphate hydrolases"/>
    <property type="match status" value="1"/>
</dbReference>
<dbReference type="InterPro" id="IPR003439">
    <property type="entry name" value="ABC_transporter-like_ATP-bd"/>
</dbReference>
<evidence type="ECO:0000256" key="7">
    <source>
        <dbReference type="ARBA" id="ARBA00023136"/>
    </source>
</evidence>
<dbReference type="PANTHER" id="PTHR43297">
    <property type="entry name" value="OLIGOPEPTIDE TRANSPORT ATP-BINDING PROTEIN APPD"/>
    <property type="match status" value="1"/>
</dbReference>
<dbReference type="InterPro" id="IPR017871">
    <property type="entry name" value="ABC_transporter-like_CS"/>
</dbReference>